<dbReference type="InterPro" id="IPR029787">
    <property type="entry name" value="Nucleotide_cyclase"/>
</dbReference>
<dbReference type="InterPro" id="IPR035965">
    <property type="entry name" value="PAS-like_dom_sf"/>
</dbReference>
<dbReference type="RefSeq" id="WP_076603105.1">
    <property type="nucleotide sequence ID" value="NZ_FTMD01000010.1"/>
</dbReference>
<dbReference type="SUPFAM" id="SSF141868">
    <property type="entry name" value="EAL domain-like"/>
    <property type="match status" value="1"/>
</dbReference>
<dbReference type="SMART" id="SM00052">
    <property type="entry name" value="EAL"/>
    <property type="match status" value="1"/>
</dbReference>
<dbReference type="SUPFAM" id="SSF55785">
    <property type="entry name" value="PYP-like sensor domain (PAS domain)"/>
    <property type="match status" value="3"/>
</dbReference>
<dbReference type="InterPro" id="IPR013656">
    <property type="entry name" value="PAS_4"/>
</dbReference>
<keyword evidence="2" id="KW-0472">Membrane</keyword>
<dbReference type="GO" id="GO:0071111">
    <property type="term" value="F:cyclic-guanylate-specific phosphodiesterase activity"/>
    <property type="evidence" value="ECO:0007669"/>
    <property type="project" value="UniProtKB-EC"/>
</dbReference>
<accession>A0A1N6YPW4</accession>
<comment type="catalytic activity">
    <reaction evidence="1">
        <text>3',3'-c-di-GMP + H2O = 5'-phosphoguanylyl(3'-&gt;5')guanosine + H(+)</text>
        <dbReference type="Rhea" id="RHEA:24902"/>
        <dbReference type="ChEBI" id="CHEBI:15377"/>
        <dbReference type="ChEBI" id="CHEBI:15378"/>
        <dbReference type="ChEBI" id="CHEBI:58754"/>
        <dbReference type="ChEBI" id="CHEBI:58805"/>
        <dbReference type="EC" id="3.1.4.52"/>
    </reaction>
    <physiologicalReaction direction="left-to-right" evidence="1">
        <dbReference type="Rhea" id="RHEA:24903"/>
    </physiologicalReaction>
</comment>
<dbReference type="OrthoDB" id="9813903at2"/>
<dbReference type="Pfam" id="PF00989">
    <property type="entry name" value="PAS"/>
    <property type="match status" value="1"/>
</dbReference>
<dbReference type="SMART" id="SM00091">
    <property type="entry name" value="PAS"/>
    <property type="match status" value="3"/>
</dbReference>
<evidence type="ECO:0000259" key="3">
    <source>
        <dbReference type="PROSITE" id="PS50112"/>
    </source>
</evidence>
<dbReference type="FunFam" id="3.20.20.450:FF:000001">
    <property type="entry name" value="Cyclic di-GMP phosphodiesterase yahA"/>
    <property type="match status" value="1"/>
</dbReference>
<dbReference type="NCBIfam" id="TIGR00229">
    <property type="entry name" value="sensory_box"/>
    <property type="match status" value="3"/>
</dbReference>
<dbReference type="CDD" id="cd01949">
    <property type="entry name" value="GGDEF"/>
    <property type="match status" value="1"/>
</dbReference>
<proteinExistence type="predicted"/>
<evidence type="ECO:0000256" key="2">
    <source>
        <dbReference type="SAM" id="Phobius"/>
    </source>
</evidence>
<dbReference type="SMART" id="SM00086">
    <property type="entry name" value="PAC"/>
    <property type="match status" value="3"/>
</dbReference>
<dbReference type="Pfam" id="PF13426">
    <property type="entry name" value="PAS_9"/>
    <property type="match status" value="1"/>
</dbReference>
<sequence>MKAPQLNRVVLIAYAAVIGLAGFGFYELWSFRVAAALRLSGESLQAMSGALDATAKSATDHVAILRVEAERALRDEVVHARNPLRKAFAAFPEPGLFATTHVPEDVPPGLGAYVFGRGDPAAFPPPMEREVDVALHLIPVFQRVRENVPQAAWVYYTSRSGFVSIYPLDGQWKYLTWRDEMLTHPVVTRSAPENNPDRALRWSEAYVDEAGKGMMSSLTAPVYDAADRFRAIIALDITLATLNGYLAGPGMEIGRMFVANEQGQLIADPEIVKQGDSEVRLVDRTLPRELSGHLPQLVDVTKAGYHEHEGWLLAGVRLKNAPWTVYHVVDRSALGWTTLLHMHVESIAMLLIVLAGVLLEQRRRAAHRLRLFKVAVDASTSGIIITDRSSAIEYTNPAFSRITGYPAREALGQRPALFRSGRTPREVYADLWKVILRGESWQGELLNRRKSGELYWSDLRIAPILAPGGEPQQFVGVMNDVSAAKEAMQALVDSESYNKTLFEHSHIAQAILDPGTRRYIDCNDAAAALCGYPDRQSMIGRSPLDLAAPVQPDGRPSGEAGNDQLSRCLDARVSAFEWRNRRPDGEEWDAEIRCMSFRHRDRTLLQLSMQDVTERKRIETRMKQAMVVFNASSQGIMTTDAHAVITAVNPAFTAITGYTAEEVIGRRPSMLSSGRHDETYYSNLWESLTRKGRWESEIWNRRKSGEIYPQWQTISAIYDDRGAVTGYISLFNDITQRKQQEEAIWRQANFDLLTGLANRSLLQDRLDQAMTHARRNRTHVGLLFLDLDGFKWINDTLGHDTGDELLVEVARRLTFCVREQDTVARFGGDEFTIVVHDLAEPDDLNAIAEKIVSVLRDPFSLGGMQHRMSGSVGITVYPDDGEDVQTLFRNADIAMYKSKQAGKNRFQFYARDMQSDALARLKLEADLRTALEQQAFSLHYQPIVDADSGELVGAEALIRWIHPERGPVSPLEFIPVAEDSGLIIGIGEWALREAARQSRAWREQGHGALRLAVNMSGVQFREAGLPDLVAGVLTEFGMDRGSLMVEITESVLMGGSESMEARMRDIKALGIGYALDDFGTGFSSLSYLKRFPVDIVKIDRSFINDCPDDRNDAHLVEAIINMAHSLGLHVTAEGVETDEQVTFLRELGCDFLQGYLIGKPLPPEEFEAMLRKHFLLPSIDDLGPEESRLLTALRRDDLDVDGWLRRLLGERSPDLAAFLEREGWKRHGLDLKQAIVAHLNWRKRLNAYISGRSVADALEESEASSVSLCQLGQWIDGNDALAADRLAHLARMHKDFHKLAGQIVADYNHGYQTSARRALAGLKFRTASRDLVIALIDCFDDRSGPGG</sequence>
<dbReference type="InterPro" id="IPR013767">
    <property type="entry name" value="PAS_fold"/>
</dbReference>
<dbReference type="GO" id="GO:0006355">
    <property type="term" value="P:regulation of DNA-templated transcription"/>
    <property type="evidence" value="ECO:0007669"/>
    <property type="project" value="InterPro"/>
</dbReference>
<evidence type="ECO:0000256" key="1">
    <source>
        <dbReference type="ARBA" id="ARBA00051114"/>
    </source>
</evidence>
<feature type="domain" description="PAS" evidence="3">
    <location>
        <begin position="621"/>
        <end position="666"/>
    </location>
</feature>
<dbReference type="InterPro" id="IPR052155">
    <property type="entry name" value="Biofilm_reg_signaling"/>
</dbReference>
<feature type="transmembrane region" description="Helical" evidence="2">
    <location>
        <begin position="9"/>
        <end position="29"/>
    </location>
</feature>
<dbReference type="InterPro" id="IPR000160">
    <property type="entry name" value="GGDEF_dom"/>
</dbReference>
<name>A0A1N6YPW4_9RHOO</name>
<dbReference type="InterPro" id="IPR000014">
    <property type="entry name" value="PAS"/>
</dbReference>
<dbReference type="Proteomes" id="UP000186819">
    <property type="component" value="Unassembled WGS sequence"/>
</dbReference>
<organism evidence="7 8">
    <name type="scientific">Aromatoleum tolulyticum</name>
    <dbReference type="NCBI Taxonomy" id="34027"/>
    <lineage>
        <taxon>Bacteria</taxon>
        <taxon>Pseudomonadati</taxon>
        <taxon>Pseudomonadota</taxon>
        <taxon>Betaproteobacteria</taxon>
        <taxon>Rhodocyclales</taxon>
        <taxon>Rhodocyclaceae</taxon>
        <taxon>Aromatoleum</taxon>
    </lineage>
</organism>
<evidence type="ECO:0000259" key="4">
    <source>
        <dbReference type="PROSITE" id="PS50113"/>
    </source>
</evidence>
<dbReference type="Pfam" id="PF13682">
    <property type="entry name" value="CZB"/>
    <property type="match status" value="1"/>
</dbReference>
<keyword evidence="8" id="KW-1185">Reference proteome</keyword>
<evidence type="ECO:0000313" key="7">
    <source>
        <dbReference type="EMBL" id="SIR16654.1"/>
    </source>
</evidence>
<dbReference type="STRING" id="34027.SAMN05421829_110168"/>
<dbReference type="EMBL" id="FTMD01000010">
    <property type="protein sequence ID" value="SIR16654.1"/>
    <property type="molecule type" value="Genomic_DNA"/>
</dbReference>
<dbReference type="FunFam" id="3.30.70.270:FF:000001">
    <property type="entry name" value="Diguanylate cyclase domain protein"/>
    <property type="match status" value="1"/>
</dbReference>
<dbReference type="PANTHER" id="PTHR44757">
    <property type="entry name" value="DIGUANYLATE CYCLASE DGCP"/>
    <property type="match status" value="1"/>
</dbReference>
<evidence type="ECO:0000313" key="8">
    <source>
        <dbReference type="Proteomes" id="UP000186819"/>
    </source>
</evidence>
<evidence type="ECO:0000259" key="6">
    <source>
        <dbReference type="PROSITE" id="PS50887"/>
    </source>
</evidence>
<dbReference type="Gene3D" id="3.30.70.270">
    <property type="match status" value="1"/>
</dbReference>
<feature type="domain" description="PAC" evidence="4">
    <location>
        <begin position="439"/>
        <end position="493"/>
    </location>
</feature>
<dbReference type="InterPro" id="IPR043128">
    <property type="entry name" value="Rev_trsase/Diguanyl_cyclase"/>
</dbReference>
<dbReference type="Pfam" id="PF00990">
    <property type="entry name" value="GGDEF"/>
    <property type="match status" value="1"/>
</dbReference>
<dbReference type="PROSITE" id="PS50113">
    <property type="entry name" value="PAC"/>
    <property type="match status" value="2"/>
</dbReference>
<feature type="domain" description="PAC" evidence="4">
    <location>
        <begin position="694"/>
        <end position="746"/>
    </location>
</feature>
<evidence type="ECO:0000259" key="5">
    <source>
        <dbReference type="PROSITE" id="PS50883"/>
    </source>
</evidence>
<dbReference type="PANTHER" id="PTHR44757:SF2">
    <property type="entry name" value="BIOFILM ARCHITECTURE MAINTENANCE PROTEIN MBAA"/>
    <property type="match status" value="1"/>
</dbReference>
<dbReference type="SMART" id="SM00267">
    <property type="entry name" value="GGDEF"/>
    <property type="match status" value="1"/>
</dbReference>
<dbReference type="Gene3D" id="3.30.450.20">
    <property type="entry name" value="PAS domain"/>
    <property type="match status" value="5"/>
</dbReference>
<dbReference type="CDD" id="cd01948">
    <property type="entry name" value="EAL"/>
    <property type="match status" value="1"/>
</dbReference>
<dbReference type="NCBIfam" id="TIGR00254">
    <property type="entry name" value="GGDEF"/>
    <property type="match status" value="1"/>
</dbReference>
<dbReference type="PROSITE" id="PS50887">
    <property type="entry name" value="GGDEF"/>
    <property type="match status" value="1"/>
</dbReference>
<dbReference type="Gene3D" id="3.20.20.450">
    <property type="entry name" value="EAL domain"/>
    <property type="match status" value="1"/>
</dbReference>
<dbReference type="InterPro" id="IPR000700">
    <property type="entry name" value="PAS-assoc_C"/>
</dbReference>
<feature type="domain" description="EAL" evidence="5">
    <location>
        <begin position="920"/>
        <end position="1174"/>
    </location>
</feature>
<dbReference type="InterPro" id="IPR035919">
    <property type="entry name" value="EAL_sf"/>
</dbReference>
<dbReference type="InterPro" id="IPR001610">
    <property type="entry name" value="PAC"/>
</dbReference>
<keyword evidence="2" id="KW-0812">Transmembrane</keyword>
<dbReference type="PROSITE" id="PS50112">
    <property type="entry name" value="PAS"/>
    <property type="match status" value="2"/>
</dbReference>
<reference evidence="8" key="1">
    <citation type="submission" date="2017-01" db="EMBL/GenBank/DDBJ databases">
        <authorList>
            <person name="Varghese N."/>
            <person name="Submissions S."/>
        </authorList>
    </citation>
    <scope>NUCLEOTIDE SEQUENCE [LARGE SCALE GENOMIC DNA]</scope>
    <source>
        <strain evidence="8">ATCC 51758</strain>
    </source>
</reference>
<dbReference type="InterPro" id="IPR001633">
    <property type="entry name" value="EAL_dom"/>
</dbReference>
<dbReference type="GO" id="GO:0071732">
    <property type="term" value="P:cellular response to nitric oxide"/>
    <property type="evidence" value="ECO:0007669"/>
    <property type="project" value="UniProtKB-ARBA"/>
</dbReference>
<protein>
    <submittedName>
        <fullName evidence="7">PAS domain S-box-containing protein/diguanylate cyclase (GGDEF) domain-containing protein</fullName>
    </submittedName>
</protein>
<dbReference type="Gene3D" id="1.20.120.30">
    <property type="entry name" value="Aspartate receptor, ligand-binding domain"/>
    <property type="match status" value="1"/>
</dbReference>
<dbReference type="CDD" id="cd00130">
    <property type="entry name" value="PAS"/>
    <property type="match status" value="2"/>
</dbReference>
<dbReference type="InterPro" id="IPR025991">
    <property type="entry name" value="Chemoreceptor_zinc-bind_dom"/>
</dbReference>
<dbReference type="PROSITE" id="PS50883">
    <property type="entry name" value="EAL"/>
    <property type="match status" value="1"/>
</dbReference>
<feature type="domain" description="PAS" evidence="3">
    <location>
        <begin position="368"/>
        <end position="413"/>
    </location>
</feature>
<dbReference type="Pfam" id="PF00563">
    <property type="entry name" value="EAL"/>
    <property type="match status" value="1"/>
</dbReference>
<gene>
    <name evidence="7" type="ORF">SAMN05421829_110168</name>
</gene>
<feature type="domain" description="GGDEF" evidence="6">
    <location>
        <begin position="778"/>
        <end position="911"/>
    </location>
</feature>
<dbReference type="SUPFAM" id="SSF55073">
    <property type="entry name" value="Nucleotide cyclase"/>
    <property type="match status" value="1"/>
</dbReference>
<keyword evidence="2" id="KW-1133">Transmembrane helix</keyword>
<dbReference type="Pfam" id="PF08448">
    <property type="entry name" value="PAS_4"/>
    <property type="match status" value="1"/>
</dbReference>